<dbReference type="SUPFAM" id="SSF52540">
    <property type="entry name" value="P-loop containing nucleoside triphosphate hydrolases"/>
    <property type="match status" value="1"/>
</dbReference>
<dbReference type="InterPro" id="IPR027417">
    <property type="entry name" value="P-loop_NTPase"/>
</dbReference>
<dbReference type="EMBL" id="JANBPK010000015">
    <property type="protein sequence ID" value="KAJ2936806.1"/>
    <property type="molecule type" value="Genomic_DNA"/>
</dbReference>
<evidence type="ECO:0000313" key="3">
    <source>
        <dbReference type="EMBL" id="KAJ2936806.1"/>
    </source>
</evidence>
<feature type="non-terminal residue" evidence="3">
    <location>
        <position position="656"/>
    </location>
</feature>
<comment type="caution">
    <text evidence="3">The sequence shown here is derived from an EMBL/GenBank/DDBJ whole genome shotgun (WGS) entry which is preliminary data.</text>
</comment>
<dbReference type="PANTHER" id="PTHR10039:SF17">
    <property type="entry name" value="FUNGAL STAND N-TERMINAL GOODBYE DOMAIN-CONTAINING PROTEIN-RELATED"/>
    <property type="match status" value="1"/>
</dbReference>
<name>A0A9W8JJE2_9AGAR</name>
<dbReference type="Gene3D" id="3.40.50.300">
    <property type="entry name" value="P-loop containing nucleotide triphosphate hydrolases"/>
    <property type="match status" value="1"/>
</dbReference>
<dbReference type="InterPro" id="IPR056884">
    <property type="entry name" value="NPHP3-like_N"/>
</dbReference>
<proteinExistence type="predicted"/>
<evidence type="ECO:0000259" key="2">
    <source>
        <dbReference type="Pfam" id="PF24883"/>
    </source>
</evidence>
<protein>
    <recommendedName>
        <fullName evidence="2">Nephrocystin 3-like N-terminal domain-containing protein</fullName>
    </recommendedName>
</protein>
<dbReference type="OrthoDB" id="21416at2759"/>
<evidence type="ECO:0000256" key="1">
    <source>
        <dbReference type="ARBA" id="ARBA00022737"/>
    </source>
</evidence>
<organism evidence="3 4">
    <name type="scientific">Candolleomyces eurysporus</name>
    <dbReference type="NCBI Taxonomy" id="2828524"/>
    <lineage>
        <taxon>Eukaryota</taxon>
        <taxon>Fungi</taxon>
        <taxon>Dikarya</taxon>
        <taxon>Basidiomycota</taxon>
        <taxon>Agaricomycotina</taxon>
        <taxon>Agaricomycetes</taxon>
        <taxon>Agaricomycetidae</taxon>
        <taxon>Agaricales</taxon>
        <taxon>Agaricineae</taxon>
        <taxon>Psathyrellaceae</taxon>
        <taxon>Candolleomyces</taxon>
    </lineage>
</organism>
<keyword evidence="4" id="KW-1185">Reference proteome</keyword>
<sequence length="656" mass="74619">MHDSDERFPPPLCHPGTCEAIVIRIKDWYGYQQGPSKPIMWVHAPAGYGKTAIAGTISKMLEEIVGLDFNPLGATFFFWRTSAERNNPTRFIITIAHQLAISIPELKPHIANAISRSPLILKKALEIQLVKLIVEPFKALGNLEDIPNRLVIIDGLDECISSEQESRVEKKYAEDQEKAQVRILNLIHSLQSHRLPLSFMILSRPEAWIKQHIESGSFTDLVEVVDLYAVGDHMNDVEKYVRAELSRIAAEAGDVEWPTESIVDDFVRKTNGHMVYASTVIRHIDDPYDDPRKRLKDILSSSTDSNPDLALSTSFSSLYELYRQIMRSCPERNRSLMVEVLEDMMISGDYFYEDPNLSKALPIFDSLAGRAAGCGARPIRGLHAVLVSDSGQLAHTVDYSFVEFLTKPILVSDSRQSFGSQQGLAHFVHSSFVEFLTNPMLSLEFAVDKKKGRRRLLWNCLERMSTINSHSEIEEVHLQFALHSFRSLWIAAWSIGEDVQLCKDQYVEVVRKLLTIDLTTCFIKLPDCPSTISFSHLHPFPNLFNSKFVDSLEHLPKESDPLSQHAIMHVLSSTDRTLGHLLQQNRLGFYFMGRQDLRAYLKGLYNRSTNSNRGKSDEVIRALNNLRLDLANRKDLPLGWSSYIRPILDYIRQNDL</sequence>
<reference evidence="3" key="1">
    <citation type="submission" date="2022-06" db="EMBL/GenBank/DDBJ databases">
        <title>Genome Sequence of Candolleomyces eurysporus.</title>
        <authorList>
            <person name="Buettner E."/>
        </authorList>
    </citation>
    <scope>NUCLEOTIDE SEQUENCE</scope>
    <source>
        <strain evidence="3">VTCC 930004</strain>
    </source>
</reference>
<accession>A0A9W8JJE2</accession>
<keyword evidence="1" id="KW-0677">Repeat</keyword>
<feature type="domain" description="Nephrocystin 3-like N-terminal" evidence="2">
    <location>
        <begin position="16"/>
        <end position="184"/>
    </location>
</feature>
<dbReference type="AlphaFoldDB" id="A0A9W8JJE2"/>
<dbReference type="PANTHER" id="PTHR10039">
    <property type="entry name" value="AMELOGENIN"/>
    <property type="match status" value="1"/>
</dbReference>
<gene>
    <name evidence="3" type="ORF">H1R20_g255</name>
</gene>
<dbReference type="Proteomes" id="UP001140091">
    <property type="component" value="Unassembled WGS sequence"/>
</dbReference>
<evidence type="ECO:0000313" key="4">
    <source>
        <dbReference type="Proteomes" id="UP001140091"/>
    </source>
</evidence>
<dbReference type="Pfam" id="PF24883">
    <property type="entry name" value="NPHP3_N"/>
    <property type="match status" value="1"/>
</dbReference>